<dbReference type="Pfam" id="PF01546">
    <property type="entry name" value="Peptidase_M20"/>
    <property type="match status" value="1"/>
</dbReference>
<dbReference type="PANTHER" id="PTHR30575">
    <property type="entry name" value="PEPTIDASE M20"/>
    <property type="match status" value="1"/>
</dbReference>
<dbReference type="GO" id="GO:0071713">
    <property type="term" value="F:para-aminobenzoyl-glutamate hydrolase activity"/>
    <property type="evidence" value="ECO:0007669"/>
    <property type="project" value="TreeGrafter"/>
</dbReference>
<protein>
    <submittedName>
        <fullName evidence="2">Aminobenzoyl-glutamate utilization protein B</fullName>
    </submittedName>
</protein>
<dbReference type="SUPFAM" id="SSF53187">
    <property type="entry name" value="Zn-dependent exopeptidases"/>
    <property type="match status" value="1"/>
</dbReference>
<dbReference type="OrthoDB" id="9781032at2"/>
<reference evidence="2 3" key="1">
    <citation type="submission" date="2012-12" db="EMBL/GenBank/DDBJ databases">
        <title>Novel taxa of Listeriaceae from agricultural environments in the United States.</title>
        <authorList>
            <person name="den Bakker H.C."/>
            <person name="Allred A."/>
            <person name="Warchocki S."/>
            <person name="Wright E.M."/>
            <person name="Burrell A."/>
            <person name="Nightingale K.K."/>
            <person name="Kephart D."/>
            <person name="Wiedmann M."/>
        </authorList>
    </citation>
    <scope>NUCLEOTIDE SEQUENCE [LARGE SCALE GENOMIC DNA]</scope>
    <source>
        <strain evidence="2 3">FSL F6-1037</strain>
    </source>
</reference>
<dbReference type="InterPro" id="IPR017439">
    <property type="entry name" value="Amidohydrolase"/>
</dbReference>
<accession>W7CQ24</accession>
<evidence type="ECO:0000313" key="2">
    <source>
        <dbReference type="EMBL" id="EUJ39177.1"/>
    </source>
</evidence>
<comment type="caution">
    <text evidence="2">The sequence shown here is derived from an EMBL/GenBank/DDBJ whole genome shotgun (WGS) entry which is preliminary data.</text>
</comment>
<evidence type="ECO:0000313" key="3">
    <source>
        <dbReference type="Proteomes" id="UP000019243"/>
    </source>
</evidence>
<dbReference type="AlphaFoldDB" id="W7CQ24"/>
<name>W7CQ24_9LIST</name>
<dbReference type="Pfam" id="PF07687">
    <property type="entry name" value="M20_dimer"/>
    <property type="match status" value="1"/>
</dbReference>
<dbReference type="Proteomes" id="UP000019243">
    <property type="component" value="Unassembled WGS sequence"/>
</dbReference>
<dbReference type="InterPro" id="IPR017145">
    <property type="entry name" value="Aminobenzoyl-glu_utiliz_pB"/>
</dbReference>
<dbReference type="EMBL" id="AODH01000030">
    <property type="protein sequence ID" value="EUJ39177.1"/>
    <property type="molecule type" value="Genomic_DNA"/>
</dbReference>
<dbReference type="FunFam" id="3.30.70.360:FF:000004">
    <property type="entry name" value="Peptidase M20 domain-containing protein 2"/>
    <property type="match status" value="1"/>
</dbReference>
<dbReference type="InterPro" id="IPR052030">
    <property type="entry name" value="Peptidase_M20/M20A_hydrolases"/>
</dbReference>
<sequence>MFNTQAFLDGKKTEFTQLSDAIWEVPEVYYYEKHAVSLMAKALDDEGFSVERNVAGLETAVKGEFGTGPTVIAFLGEYDALSNLSQAGGATAYQPLEQAGNGHGCGHNLLGVGSFAAAITLKAYIEATNAPITVRFYGCPAEEAGSGKAVMTKAGVFDDVDLAISWHPNTVNAVMNISSLANYAVDFSFEGKSAHAAAAPHLGRSALDAVELMNVGVNFLREHVESDVRMHYAITNAGGLSANVVQAQAEVSYLIRAPKKAQVMSVFERVKKIAEGAALMTETSMNYHFKGAASNLIPNTVLANVMQAQLEKITPVTYTAEEYAYASAIFETFDPQTQAEATALFPDVLVQALADKKLNHYPLPLLPESTMMASTDVGDVSWKVPTVQVATACWTMGTPPHTWQVVSHGNTTVGHKGMMQAAELMVNTAIASLTDSAIIPAAKAELKTRLNGEPYVSLVPDERGV</sequence>
<dbReference type="Gene3D" id="3.30.70.360">
    <property type="match status" value="1"/>
</dbReference>
<dbReference type="InterPro" id="IPR036264">
    <property type="entry name" value="Bact_exopeptidase_dim_dom"/>
</dbReference>
<feature type="domain" description="Peptidase M20 dimerisation" evidence="1">
    <location>
        <begin position="187"/>
        <end position="276"/>
    </location>
</feature>
<dbReference type="GO" id="GO:0016805">
    <property type="term" value="F:dipeptidase activity"/>
    <property type="evidence" value="ECO:0007669"/>
    <property type="project" value="TreeGrafter"/>
</dbReference>
<dbReference type="NCBIfam" id="TIGR01891">
    <property type="entry name" value="amidohydrolases"/>
    <property type="match status" value="1"/>
</dbReference>
<dbReference type="Gene3D" id="3.40.630.10">
    <property type="entry name" value="Zn peptidases"/>
    <property type="match status" value="2"/>
</dbReference>
<proteinExistence type="predicted"/>
<organism evidence="2 3">
    <name type="scientific">Brochothrix campestris FSL F6-1037</name>
    <dbReference type="NCBI Taxonomy" id="1265861"/>
    <lineage>
        <taxon>Bacteria</taxon>
        <taxon>Bacillati</taxon>
        <taxon>Bacillota</taxon>
        <taxon>Bacilli</taxon>
        <taxon>Bacillales</taxon>
        <taxon>Listeriaceae</taxon>
        <taxon>Brochothrix</taxon>
    </lineage>
</organism>
<dbReference type="RefSeq" id="WP_035314783.1">
    <property type="nucleotide sequence ID" value="NZ_AODH01000030.1"/>
</dbReference>
<evidence type="ECO:0000259" key="1">
    <source>
        <dbReference type="Pfam" id="PF07687"/>
    </source>
</evidence>
<dbReference type="SUPFAM" id="SSF55031">
    <property type="entry name" value="Bacterial exopeptidase dimerisation domain"/>
    <property type="match status" value="1"/>
</dbReference>
<dbReference type="STRING" id="1265861.BCAMP_07840"/>
<gene>
    <name evidence="2" type="ORF">BCAMP_07840</name>
</gene>
<keyword evidence="3" id="KW-1185">Reference proteome</keyword>
<dbReference type="GO" id="GO:0005737">
    <property type="term" value="C:cytoplasm"/>
    <property type="evidence" value="ECO:0007669"/>
    <property type="project" value="TreeGrafter"/>
</dbReference>
<dbReference type="InterPro" id="IPR011650">
    <property type="entry name" value="Peptidase_M20_dimer"/>
</dbReference>
<dbReference type="PATRIC" id="fig|1265861.3.peg.1538"/>
<dbReference type="PANTHER" id="PTHR30575:SF0">
    <property type="entry name" value="XAA-ARG DIPEPTIDASE"/>
    <property type="match status" value="1"/>
</dbReference>
<dbReference type="PIRSF" id="PIRSF037227">
    <property type="entry name" value="Aminobenzoyl-glu_utiliz_pB"/>
    <property type="match status" value="1"/>
</dbReference>
<dbReference type="GO" id="GO:0046657">
    <property type="term" value="P:folic acid catabolic process"/>
    <property type="evidence" value="ECO:0007669"/>
    <property type="project" value="TreeGrafter"/>
</dbReference>
<dbReference type="InterPro" id="IPR002933">
    <property type="entry name" value="Peptidase_M20"/>
</dbReference>